<keyword evidence="2" id="KW-0547">Nucleotide-binding</keyword>
<sequence length="27" mass="2804">TLTSGTPDTVRRDPAVIAAWLGGNVHV</sequence>
<reference evidence="2 3" key="1">
    <citation type="submission" date="2017-11" db="EMBL/GenBank/DDBJ databases">
        <authorList>
            <person name="Han C.G."/>
        </authorList>
    </citation>
    <scope>NUCLEOTIDE SEQUENCE [LARGE SCALE GENOMIC DNA]</scope>
    <source>
        <strain evidence="2 3">A2</strain>
    </source>
</reference>
<dbReference type="InterPro" id="IPR032823">
    <property type="entry name" value="BCA_ABC_TP_C"/>
</dbReference>
<dbReference type="EMBL" id="PIET01001321">
    <property type="protein sequence ID" value="PLM51160.1"/>
    <property type="molecule type" value="Genomic_DNA"/>
</dbReference>
<organism evidence="2 3">
    <name type="scientific">Klebsiella michiganensis</name>
    <dbReference type="NCBI Taxonomy" id="1134687"/>
    <lineage>
        <taxon>Bacteria</taxon>
        <taxon>Pseudomonadati</taxon>
        <taxon>Pseudomonadota</taxon>
        <taxon>Gammaproteobacteria</taxon>
        <taxon>Enterobacterales</taxon>
        <taxon>Enterobacteriaceae</taxon>
        <taxon>Klebsiella/Raoultella group</taxon>
        <taxon>Klebsiella</taxon>
    </lineage>
</organism>
<dbReference type="Pfam" id="PF12399">
    <property type="entry name" value="BCA_ABC_TP_C"/>
    <property type="match status" value="1"/>
</dbReference>
<reference evidence="2 3" key="2">
    <citation type="submission" date="2018-01" db="EMBL/GenBank/DDBJ databases">
        <title>Genomic study of Klebsiella pneumoniae.</title>
        <authorList>
            <person name="Yang Y."/>
            <person name="Bicalho R."/>
        </authorList>
    </citation>
    <scope>NUCLEOTIDE SEQUENCE [LARGE SCALE GENOMIC DNA]</scope>
    <source>
        <strain evidence="2 3">A2</strain>
    </source>
</reference>
<dbReference type="GO" id="GO:0005524">
    <property type="term" value="F:ATP binding"/>
    <property type="evidence" value="ECO:0007669"/>
    <property type="project" value="UniProtKB-KW"/>
</dbReference>
<feature type="domain" description="Branched-chain amino acid ATP-binding cassette transporter C-terminal" evidence="1">
    <location>
        <begin position="2"/>
        <end position="24"/>
    </location>
</feature>
<accession>A0A2J4YK22</accession>
<protein>
    <submittedName>
        <fullName evidence="2">ABC transporter ATP-binding protein</fullName>
    </submittedName>
</protein>
<proteinExistence type="predicted"/>
<evidence type="ECO:0000259" key="1">
    <source>
        <dbReference type="Pfam" id="PF12399"/>
    </source>
</evidence>
<name>A0A2J4YK22_9ENTR</name>
<dbReference type="Proteomes" id="UP000234661">
    <property type="component" value="Unassembled WGS sequence"/>
</dbReference>
<feature type="non-terminal residue" evidence="2">
    <location>
        <position position="1"/>
    </location>
</feature>
<dbReference type="AlphaFoldDB" id="A0A2J4YK22"/>
<keyword evidence="2" id="KW-0067">ATP-binding</keyword>
<gene>
    <name evidence="2" type="ORF">CWM85_29345</name>
</gene>
<evidence type="ECO:0000313" key="2">
    <source>
        <dbReference type="EMBL" id="PLM51160.1"/>
    </source>
</evidence>
<comment type="caution">
    <text evidence="2">The sequence shown here is derived from an EMBL/GenBank/DDBJ whole genome shotgun (WGS) entry which is preliminary data.</text>
</comment>
<evidence type="ECO:0000313" key="3">
    <source>
        <dbReference type="Proteomes" id="UP000234661"/>
    </source>
</evidence>